<dbReference type="GO" id="GO:0015074">
    <property type="term" value="P:DNA integration"/>
    <property type="evidence" value="ECO:0007669"/>
    <property type="project" value="InterPro"/>
</dbReference>
<feature type="domain" description="Tyr recombinase" evidence="2">
    <location>
        <begin position="9"/>
        <end position="205"/>
    </location>
</feature>
<dbReference type="Gene3D" id="1.10.443.10">
    <property type="entry name" value="Intergrase catalytic core"/>
    <property type="match status" value="1"/>
</dbReference>
<reference evidence="3" key="1">
    <citation type="journal article" date="2020" name="mSystems">
        <title>Genome- and Community-Level Interaction Insights into Carbon Utilization and Element Cycling Functions of Hydrothermarchaeota in Hydrothermal Sediment.</title>
        <authorList>
            <person name="Zhou Z."/>
            <person name="Liu Y."/>
            <person name="Xu W."/>
            <person name="Pan J."/>
            <person name="Luo Z.H."/>
            <person name="Li M."/>
        </authorList>
    </citation>
    <scope>NUCLEOTIDE SEQUENCE [LARGE SCALE GENOMIC DNA]</scope>
    <source>
        <strain evidence="3">SpSt-339</strain>
    </source>
</reference>
<evidence type="ECO:0000259" key="2">
    <source>
        <dbReference type="PROSITE" id="PS51898"/>
    </source>
</evidence>
<dbReference type="InterPro" id="IPR013762">
    <property type="entry name" value="Integrase-like_cat_sf"/>
</dbReference>
<name>A0A7C2K0X7_9PLAN</name>
<protein>
    <submittedName>
        <fullName evidence="3">Site-specific integrase</fullName>
    </submittedName>
</protein>
<organism evidence="3">
    <name type="scientific">Schlesneria paludicola</name>
    <dbReference type="NCBI Taxonomy" id="360056"/>
    <lineage>
        <taxon>Bacteria</taxon>
        <taxon>Pseudomonadati</taxon>
        <taxon>Planctomycetota</taxon>
        <taxon>Planctomycetia</taxon>
        <taxon>Planctomycetales</taxon>
        <taxon>Planctomycetaceae</taxon>
        <taxon>Schlesneria</taxon>
    </lineage>
</organism>
<gene>
    <name evidence="3" type="ORF">ENQ76_15595</name>
</gene>
<dbReference type="AlphaFoldDB" id="A0A7C2K0X7"/>
<dbReference type="GO" id="GO:0006310">
    <property type="term" value="P:DNA recombination"/>
    <property type="evidence" value="ECO:0007669"/>
    <property type="project" value="UniProtKB-KW"/>
</dbReference>
<dbReference type="InterPro" id="IPR011010">
    <property type="entry name" value="DNA_brk_join_enz"/>
</dbReference>
<sequence>MPGQPWQITRDMFLEEAELQQLLADVRRRALAEDGPGATVDRLIVELLLFSGLRPSEFCRLRVQDAVLTSQESSLRVTEGAGAHRTVFIPRWLSREVSHYVRKTRPLFLDPRNGPDKPSSPLILNERGRAYDRTALYRRVTRVLSAAGLAERASVQLLRHTYGYLAYKRSGGNLLFVQRQLGHAHPMVTAIYAQFVDERPTELADAIAAANRPKSPIKERR</sequence>
<proteinExistence type="predicted"/>
<dbReference type="PANTHER" id="PTHR30349">
    <property type="entry name" value="PHAGE INTEGRASE-RELATED"/>
    <property type="match status" value="1"/>
</dbReference>
<dbReference type="InterPro" id="IPR002104">
    <property type="entry name" value="Integrase_catalytic"/>
</dbReference>
<dbReference type="Pfam" id="PF00589">
    <property type="entry name" value="Phage_integrase"/>
    <property type="match status" value="1"/>
</dbReference>
<keyword evidence="1" id="KW-0233">DNA recombination</keyword>
<evidence type="ECO:0000256" key="1">
    <source>
        <dbReference type="ARBA" id="ARBA00023172"/>
    </source>
</evidence>
<dbReference type="InterPro" id="IPR050090">
    <property type="entry name" value="Tyrosine_recombinase_XerCD"/>
</dbReference>
<dbReference type="GO" id="GO:0003677">
    <property type="term" value="F:DNA binding"/>
    <property type="evidence" value="ECO:0007669"/>
    <property type="project" value="InterPro"/>
</dbReference>
<dbReference type="PANTHER" id="PTHR30349:SF64">
    <property type="entry name" value="PROPHAGE INTEGRASE INTD-RELATED"/>
    <property type="match status" value="1"/>
</dbReference>
<accession>A0A7C2K0X7</accession>
<dbReference type="CDD" id="cd00397">
    <property type="entry name" value="DNA_BRE_C"/>
    <property type="match status" value="1"/>
</dbReference>
<dbReference type="EMBL" id="DSOK01000427">
    <property type="protein sequence ID" value="HEN16885.1"/>
    <property type="molecule type" value="Genomic_DNA"/>
</dbReference>
<evidence type="ECO:0000313" key="3">
    <source>
        <dbReference type="EMBL" id="HEN16885.1"/>
    </source>
</evidence>
<dbReference type="PROSITE" id="PS51898">
    <property type="entry name" value="TYR_RECOMBINASE"/>
    <property type="match status" value="1"/>
</dbReference>
<comment type="caution">
    <text evidence="3">The sequence shown here is derived from an EMBL/GenBank/DDBJ whole genome shotgun (WGS) entry which is preliminary data.</text>
</comment>
<dbReference type="SUPFAM" id="SSF56349">
    <property type="entry name" value="DNA breaking-rejoining enzymes"/>
    <property type="match status" value="1"/>
</dbReference>